<feature type="transmembrane region" description="Helical" evidence="15">
    <location>
        <begin position="174"/>
        <end position="204"/>
    </location>
</feature>
<keyword evidence="4" id="KW-0681">Retinal protein</keyword>
<comment type="subcellular location">
    <subcellularLocation>
        <location evidence="1">Membrane</location>
        <topology evidence="1">Multi-pass membrane protein</topology>
    </subcellularLocation>
</comment>
<protein>
    <recommendedName>
        <fullName evidence="14">RPE-retinal G protein-coupled receptor</fullName>
    </recommendedName>
</protein>
<dbReference type="GO" id="GO:0007602">
    <property type="term" value="P:phototransduction"/>
    <property type="evidence" value="ECO:0007669"/>
    <property type="project" value="UniProtKB-KW"/>
</dbReference>
<dbReference type="OrthoDB" id="10015560at2759"/>
<keyword evidence="10 18" id="KW-0675">Receptor</keyword>
<feature type="domain" description="G-protein coupled receptors family 1 profile" evidence="16">
    <location>
        <begin position="32"/>
        <end position="266"/>
    </location>
</feature>
<keyword evidence="5 15" id="KW-1133">Transmembrane helix</keyword>
<dbReference type="PRINTS" id="PR00237">
    <property type="entry name" value="GPCRRHODOPSN"/>
</dbReference>
<feature type="transmembrane region" description="Helical" evidence="15">
    <location>
        <begin position="89"/>
        <end position="110"/>
    </location>
</feature>
<keyword evidence="11" id="KW-0807">Transducer</keyword>
<dbReference type="PRINTS" id="PR00667">
    <property type="entry name" value="RPERETINALR"/>
</dbReference>
<feature type="transmembrane region" description="Helical" evidence="15">
    <location>
        <begin position="15"/>
        <end position="41"/>
    </location>
</feature>
<organism evidence="17 18">
    <name type="scientific">Chanos chanos</name>
    <name type="common">Milkfish</name>
    <name type="synonym">Mugil chanos</name>
    <dbReference type="NCBI Taxonomy" id="29144"/>
    <lineage>
        <taxon>Eukaryota</taxon>
        <taxon>Metazoa</taxon>
        <taxon>Chordata</taxon>
        <taxon>Craniata</taxon>
        <taxon>Vertebrata</taxon>
        <taxon>Euteleostomi</taxon>
        <taxon>Actinopterygii</taxon>
        <taxon>Neopterygii</taxon>
        <taxon>Teleostei</taxon>
        <taxon>Ostariophysi</taxon>
        <taxon>Gonorynchiformes</taxon>
        <taxon>Chanidae</taxon>
        <taxon>Chanos</taxon>
    </lineage>
</organism>
<dbReference type="InterPro" id="IPR017452">
    <property type="entry name" value="GPCR_Rhodpsn_7TM"/>
</dbReference>
<dbReference type="GO" id="GO:0004930">
    <property type="term" value="F:G protein-coupled receptor activity"/>
    <property type="evidence" value="ECO:0007669"/>
    <property type="project" value="UniProtKB-KW"/>
</dbReference>
<evidence type="ECO:0000256" key="12">
    <source>
        <dbReference type="ARBA" id="ARBA00023305"/>
    </source>
</evidence>
<dbReference type="InterPro" id="IPR050125">
    <property type="entry name" value="GPCR_opsins"/>
</dbReference>
<name>A0A6J2VAB6_CHACN</name>
<keyword evidence="9" id="KW-1015">Disulfide bond</keyword>
<dbReference type="PROSITE" id="PS50262">
    <property type="entry name" value="G_PROTEIN_RECEP_F1_2"/>
    <property type="match status" value="1"/>
</dbReference>
<dbReference type="AlphaFoldDB" id="A0A6J2VAB6"/>
<dbReference type="Proteomes" id="UP000504632">
    <property type="component" value="Chromosome 5"/>
</dbReference>
<dbReference type="InterPro" id="IPR001793">
    <property type="entry name" value="RPE_GPCR"/>
</dbReference>
<evidence type="ECO:0000256" key="2">
    <source>
        <dbReference type="ARBA" id="ARBA00022606"/>
    </source>
</evidence>
<evidence type="ECO:0000256" key="4">
    <source>
        <dbReference type="ARBA" id="ARBA00022925"/>
    </source>
</evidence>
<evidence type="ECO:0000313" key="18">
    <source>
        <dbReference type="RefSeq" id="XP_030629790.1"/>
    </source>
</evidence>
<gene>
    <name evidence="18" type="primary">rgrb</name>
</gene>
<keyword evidence="8 15" id="KW-0472">Membrane</keyword>
<feature type="transmembrane region" description="Helical" evidence="15">
    <location>
        <begin position="216"/>
        <end position="237"/>
    </location>
</feature>
<dbReference type="CTD" id="554142"/>
<keyword evidence="12" id="KW-0844">Vision</keyword>
<dbReference type="SUPFAM" id="SSF81321">
    <property type="entry name" value="Family A G protein-coupled receptor-like"/>
    <property type="match status" value="1"/>
</dbReference>
<evidence type="ECO:0000256" key="15">
    <source>
        <dbReference type="SAM" id="Phobius"/>
    </source>
</evidence>
<dbReference type="Pfam" id="PF00001">
    <property type="entry name" value="7tm_1"/>
    <property type="match status" value="1"/>
</dbReference>
<keyword evidence="2" id="KW-0716">Sensory transduction</keyword>
<evidence type="ECO:0000256" key="1">
    <source>
        <dbReference type="ARBA" id="ARBA00004141"/>
    </source>
</evidence>
<keyword evidence="6" id="KW-0157">Chromophore</keyword>
<comment type="function">
    <text evidence="13">Receptor for all-trans- and 11-cis-retinal. Binds preferentially to the former and may catalyze the isomerization of the chromophore by a retinochrome-like mechanism.</text>
</comment>
<dbReference type="GO" id="GO:0016020">
    <property type="term" value="C:membrane"/>
    <property type="evidence" value="ECO:0007669"/>
    <property type="project" value="UniProtKB-SubCell"/>
</dbReference>
<sequence>MATYTLPEGFSDFDMFAFGSALLVGGLLGFFLNFISILAFLRVKELRNPSNFFVFNLALADISLNINGLVAAYSSFLRYWPFGPEGCQIHGFQGMVSILAAISFLGAIAWDRYHQYCTRQKLFWTTAVTMSTIIWALAIFWAALPLPAIGWGVFDFEPMRTCCTLDYTKGDRDYITYMLTITLLYLLVPAVTMQSSYSTIYAYFKKTHKFKFNTSLPIKVLFFCWGPYVVMCMYACIENVKLVSPKLRMVLPVLAKTSPIFHALLYSYGNEFYRGGIWQYLTGQKAGDTTDKKK</sequence>
<dbReference type="GO" id="GO:0007601">
    <property type="term" value="P:visual perception"/>
    <property type="evidence" value="ECO:0007669"/>
    <property type="project" value="UniProtKB-KW"/>
</dbReference>
<evidence type="ECO:0000256" key="6">
    <source>
        <dbReference type="ARBA" id="ARBA00022991"/>
    </source>
</evidence>
<evidence type="ECO:0000313" key="17">
    <source>
        <dbReference type="Proteomes" id="UP000504632"/>
    </source>
</evidence>
<reference evidence="18" key="1">
    <citation type="submission" date="2025-08" db="UniProtKB">
        <authorList>
            <consortium name="RefSeq"/>
        </authorList>
    </citation>
    <scope>IDENTIFICATION</scope>
</reference>
<evidence type="ECO:0000256" key="10">
    <source>
        <dbReference type="ARBA" id="ARBA00023170"/>
    </source>
</evidence>
<evidence type="ECO:0000256" key="3">
    <source>
        <dbReference type="ARBA" id="ARBA00022692"/>
    </source>
</evidence>
<dbReference type="CDD" id="cd15072">
    <property type="entry name" value="7tmA_Retinal_GPR"/>
    <property type="match status" value="1"/>
</dbReference>
<feature type="transmembrane region" description="Helical" evidence="15">
    <location>
        <begin position="53"/>
        <end position="77"/>
    </location>
</feature>
<evidence type="ECO:0000256" key="13">
    <source>
        <dbReference type="ARBA" id="ARBA00057095"/>
    </source>
</evidence>
<dbReference type="GeneID" id="115811639"/>
<keyword evidence="4" id="KW-0600">Photoreceptor protein</keyword>
<evidence type="ECO:0000256" key="8">
    <source>
        <dbReference type="ARBA" id="ARBA00023136"/>
    </source>
</evidence>
<dbReference type="RefSeq" id="XP_030629790.1">
    <property type="nucleotide sequence ID" value="XM_030773930.1"/>
</dbReference>
<dbReference type="FunFam" id="1.20.1070.10:FF:000139">
    <property type="entry name" value="RPE-retinal G protein-coupled receptor isoform X1"/>
    <property type="match status" value="1"/>
</dbReference>
<keyword evidence="17" id="KW-1185">Reference proteome</keyword>
<accession>A0A6J2VAB6</accession>
<feature type="transmembrane region" description="Helical" evidence="15">
    <location>
        <begin position="122"/>
        <end position="144"/>
    </location>
</feature>
<evidence type="ECO:0000259" key="16">
    <source>
        <dbReference type="PROSITE" id="PS50262"/>
    </source>
</evidence>
<proteinExistence type="predicted"/>
<evidence type="ECO:0000256" key="14">
    <source>
        <dbReference type="ARBA" id="ARBA00073686"/>
    </source>
</evidence>
<dbReference type="InterPro" id="IPR000276">
    <property type="entry name" value="GPCR_Rhodpsn"/>
</dbReference>
<keyword evidence="7" id="KW-0297">G-protein coupled receptor</keyword>
<evidence type="ECO:0000256" key="9">
    <source>
        <dbReference type="ARBA" id="ARBA00023157"/>
    </source>
</evidence>
<dbReference type="PANTHER" id="PTHR24240">
    <property type="entry name" value="OPSIN"/>
    <property type="match status" value="1"/>
</dbReference>
<evidence type="ECO:0000256" key="5">
    <source>
        <dbReference type="ARBA" id="ARBA00022989"/>
    </source>
</evidence>
<evidence type="ECO:0000256" key="7">
    <source>
        <dbReference type="ARBA" id="ARBA00023040"/>
    </source>
</evidence>
<evidence type="ECO:0000256" key="11">
    <source>
        <dbReference type="ARBA" id="ARBA00023224"/>
    </source>
</evidence>
<dbReference type="Gene3D" id="1.20.1070.10">
    <property type="entry name" value="Rhodopsin 7-helix transmembrane proteins"/>
    <property type="match status" value="1"/>
</dbReference>
<dbReference type="InParanoid" id="A0A6J2VAB6"/>
<keyword evidence="3 15" id="KW-0812">Transmembrane</keyword>
<feature type="transmembrane region" description="Helical" evidence="15">
    <location>
        <begin position="249"/>
        <end position="268"/>
    </location>
</feature>